<reference evidence="1" key="1">
    <citation type="submission" date="2024-01" db="EMBL/GenBank/DDBJ databases">
        <title>The diversity of rhizobia nodulating Mimosa spp. in eleven states of Brazil covering several biomes is determined by host plant, location, and edaphic factors.</title>
        <authorList>
            <person name="Rouws L."/>
            <person name="Barauna A."/>
            <person name="Beukes C."/>
            <person name="De Faria S.M."/>
            <person name="Gross E."/>
            <person name="Dos Reis Junior F.B."/>
            <person name="Simon M."/>
            <person name="Maluk M."/>
            <person name="Odee D.W."/>
            <person name="Kenicer G."/>
            <person name="Young J.P.W."/>
            <person name="Reis V.M."/>
            <person name="Zilli J."/>
            <person name="James E.K."/>
        </authorList>
    </citation>
    <scope>NUCLEOTIDE SEQUENCE</scope>
    <source>
        <strain evidence="1">JPY452</strain>
    </source>
</reference>
<name>A0ACC6REY5_9BURK</name>
<dbReference type="EMBL" id="JAYMRU010000005">
    <property type="protein sequence ID" value="MEM5400130.1"/>
    <property type="molecule type" value="Genomic_DNA"/>
</dbReference>
<sequence>MNVSRTICEQLTKGACEMNETGEAGRQQDAGGSPALRGEDAYGRIRRDVLSCRFMPGATLTESQLMEHYGLGKSSCRVALVRLVHEGFIRAMPRQGYRVAPITLRDVEEVFALRVQLEPLAARLACGRVDVALLRRLEAACRVPYPERELSDQIDVFLDANREFHLAIAQASGNVRLHHTLANLMDEMSRLVALGFGVQGTKPEIRHDHNAMIDAFEKNDERRAETIARRHIETFRDMTMEKVYASLSSSGASLPVFSVAELRR</sequence>
<protein>
    <submittedName>
        <fullName evidence="1">GntR family transcriptional regulator</fullName>
    </submittedName>
</protein>
<evidence type="ECO:0000313" key="1">
    <source>
        <dbReference type="EMBL" id="MEM5400130.1"/>
    </source>
</evidence>
<dbReference type="Proteomes" id="UP001392318">
    <property type="component" value="Unassembled WGS sequence"/>
</dbReference>
<accession>A0ACC6REY5</accession>
<keyword evidence="2" id="KW-1185">Reference proteome</keyword>
<comment type="caution">
    <text evidence="1">The sequence shown here is derived from an EMBL/GenBank/DDBJ whole genome shotgun (WGS) entry which is preliminary data.</text>
</comment>
<proteinExistence type="predicted"/>
<evidence type="ECO:0000313" key="2">
    <source>
        <dbReference type="Proteomes" id="UP001392318"/>
    </source>
</evidence>
<organism evidence="1 2">
    <name type="scientific">Paraburkholderia unamae</name>
    <dbReference type="NCBI Taxonomy" id="219649"/>
    <lineage>
        <taxon>Bacteria</taxon>
        <taxon>Pseudomonadati</taxon>
        <taxon>Pseudomonadota</taxon>
        <taxon>Betaproteobacteria</taxon>
        <taxon>Burkholderiales</taxon>
        <taxon>Burkholderiaceae</taxon>
        <taxon>Paraburkholderia</taxon>
    </lineage>
</organism>
<gene>
    <name evidence="1" type="ORF">VSR83_08535</name>
</gene>